<comment type="similarity">
    <text evidence="1 5">Belongs to the IPP transferase family.</text>
</comment>
<dbReference type="GO" id="GO:0005524">
    <property type="term" value="F:ATP binding"/>
    <property type="evidence" value="ECO:0007669"/>
    <property type="project" value="UniProtKB-KW"/>
</dbReference>
<dbReference type="AlphaFoldDB" id="A0A0D2X409"/>
<dbReference type="FunCoup" id="A0A0D2X409">
    <property type="interactions" value="403"/>
</dbReference>
<dbReference type="STRING" id="595528.A0A0D2X409"/>
<dbReference type="Proteomes" id="UP000008743">
    <property type="component" value="Unassembled WGS sequence"/>
</dbReference>
<dbReference type="SUPFAM" id="SSF52540">
    <property type="entry name" value="P-loop containing nucleoside triphosphate hydrolases"/>
    <property type="match status" value="1"/>
</dbReference>
<dbReference type="PhylomeDB" id="A0A0D2X409"/>
<dbReference type="InterPro" id="IPR039657">
    <property type="entry name" value="Dimethylallyltransferase"/>
</dbReference>
<keyword evidence="2 5" id="KW-0808">Transferase</keyword>
<dbReference type="InterPro" id="IPR018022">
    <property type="entry name" value="IPT"/>
</dbReference>
<dbReference type="InterPro" id="IPR027417">
    <property type="entry name" value="P-loop_NTPase"/>
</dbReference>
<evidence type="ECO:0000256" key="6">
    <source>
        <dbReference type="SAM" id="MobiDB-lite"/>
    </source>
</evidence>
<dbReference type="Gene3D" id="1.10.20.140">
    <property type="match status" value="1"/>
</dbReference>
<evidence type="ECO:0000313" key="7">
    <source>
        <dbReference type="EMBL" id="KJE95239.1"/>
    </source>
</evidence>
<evidence type="ECO:0000256" key="1">
    <source>
        <dbReference type="ARBA" id="ARBA00005842"/>
    </source>
</evidence>
<dbReference type="GO" id="GO:0052381">
    <property type="term" value="F:tRNA dimethylallyltransferase activity"/>
    <property type="evidence" value="ECO:0007669"/>
    <property type="project" value="InterPro"/>
</dbReference>
<dbReference type="GO" id="GO:0005739">
    <property type="term" value="C:mitochondrion"/>
    <property type="evidence" value="ECO:0007669"/>
    <property type="project" value="TreeGrafter"/>
</dbReference>
<gene>
    <name evidence="7" type="ORF">CAOG_005717</name>
</gene>
<dbReference type="Pfam" id="PF01715">
    <property type="entry name" value="IPPT"/>
    <property type="match status" value="2"/>
</dbReference>
<evidence type="ECO:0000256" key="4">
    <source>
        <dbReference type="ARBA" id="ARBA00022840"/>
    </source>
</evidence>
<organism evidence="7 8">
    <name type="scientific">Capsaspora owczarzaki (strain ATCC 30864)</name>
    <dbReference type="NCBI Taxonomy" id="595528"/>
    <lineage>
        <taxon>Eukaryota</taxon>
        <taxon>Filasterea</taxon>
        <taxon>Capsaspora</taxon>
    </lineage>
</organism>
<sequence>MSSIVAHVDQDQVAQVAPQASPVLINAPVLAIVGCTGVGKSKLAIELAERFNGEVISADSMQIYNALPIATNRVTLEEQERAVHHLLAHVDPFDESYTVVRFRDEALAAIAQVHARGKLPVIVGGTNYYIEALLWKVLLDEVPGVEAGWRRMHDSAADLQKLLPNLDEESPAALYAELQRIDPVMASRLHPNSARKVRRSIEVFHQYGQKHSDILKSQHNVVQSLATGGVDALTASSSDGNAGGENEAAVRSDDGSDEDSDQQPAETAAAAVMPGSRPPPRFARTAMIWIDCEQSVLDERLDNRVVDMVSQGLMDELRGFFRAWHQRYPAPDGQAFAQMNFAKGILQAIGFKEFDDLFKSEWLQAASSSNSSSRSRSNPEQPPALAAADQADGTSRARRKGDSPDTWSANDGAPQIKRSRTLSGSRGASAVSSQQQQLDDALAEMKRATRKYSHKQISWITRRLLPYNWTSPFAAAPVQEASDLPPSNEAGRCWPESSEALKAAFRVYVVDSTDVSKWDETALQPASRIVEALLQPRAELPDPILASRRQHRLELAKTTIPSSPYQPVEMVKHVCKLCQRDLYGADAWKSHIESNAHRKRQRSQAKRAAYTEYLNTQKDPSKRLQMAAMVVDVVSPASSPPAPIQPPSQQQPHSQQQQQQQQPQ</sequence>
<dbReference type="OrthoDB" id="775260at2759"/>
<protein>
    <submittedName>
        <fullName evidence="7">tRNA isopentenyltransferase 1</fullName>
    </submittedName>
</protein>
<keyword evidence="3 5" id="KW-0547">Nucleotide-binding</keyword>
<dbReference type="Gene3D" id="3.30.160.60">
    <property type="entry name" value="Classic Zinc Finger"/>
    <property type="match status" value="1"/>
</dbReference>
<feature type="region of interest" description="Disordered" evidence="6">
    <location>
        <begin position="368"/>
        <end position="436"/>
    </location>
</feature>
<evidence type="ECO:0000256" key="5">
    <source>
        <dbReference type="RuleBase" id="RU003785"/>
    </source>
</evidence>
<dbReference type="NCBIfam" id="TIGR00174">
    <property type="entry name" value="miaA"/>
    <property type="match status" value="1"/>
</dbReference>
<dbReference type="GO" id="GO:0006400">
    <property type="term" value="P:tRNA modification"/>
    <property type="evidence" value="ECO:0007669"/>
    <property type="project" value="TreeGrafter"/>
</dbReference>
<accession>A0A0D2X409</accession>
<feature type="region of interest" description="Disordered" evidence="6">
    <location>
        <begin position="233"/>
        <end position="278"/>
    </location>
</feature>
<dbReference type="InParanoid" id="A0A0D2X409"/>
<feature type="compositionally biased region" description="Low complexity" evidence="6">
    <location>
        <begin position="647"/>
        <end position="664"/>
    </location>
</feature>
<feature type="region of interest" description="Disordered" evidence="6">
    <location>
        <begin position="631"/>
        <end position="664"/>
    </location>
</feature>
<keyword evidence="4 5" id="KW-0067">ATP-binding</keyword>
<dbReference type="PANTHER" id="PTHR11088:SF89">
    <property type="entry name" value="TRNA DIMETHYLALLYLTRANSFERASE"/>
    <property type="match status" value="1"/>
</dbReference>
<proteinExistence type="inferred from homology"/>
<dbReference type="PANTHER" id="PTHR11088">
    <property type="entry name" value="TRNA DIMETHYLALLYLTRANSFERASE"/>
    <property type="match status" value="1"/>
</dbReference>
<evidence type="ECO:0000256" key="2">
    <source>
        <dbReference type="ARBA" id="ARBA00022679"/>
    </source>
</evidence>
<feature type="compositionally biased region" description="Polar residues" evidence="6">
    <location>
        <begin position="421"/>
        <end position="436"/>
    </location>
</feature>
<evidence type="ECO:0000256" key="3">
    <source>
        <dbReference type="ARBA" id="ARBA00022741"/>
    </source>
</evidence>
<keyword evidence="8" id="KW-1185">Reference proteome</keyword>
<evidence type="ECO:0000313" key="8">
    <source>
        <dbReference type="Proteomes" id="UP000008743"/>
    </source>
</evidence>
<dbReference type="HAMAP" id="MF_00185">
    <property type="entry name" value="IPP_trans"/>
    <property type="match status" value="1"/>
</dbReference>
<name>A0A0D2X409_CAPO3</name>
<dbReference type="Gene3D" id="3.40.50.300">
    <property type="entry name" value="P-loop containing nucleotide triphosphate hydrolases"/>
    <property type="match status" value="1"/>
</dbReference>
<reference evidence="8" key="1">
    <citation type="submission" date="2011-02" db="EMBL/GenBank/DDBJ databases">
        <title>The Genome Sequence of Capsaspora owczarzaki ATCC 30864.</title>
        <authorList>
            <person name="Russ C."/>
            <person name="Cuomo C."/>
            <person name="Burger G."/>
            <person name="Gray M.W."/>
            <person name="Holland P.W.H."/>
            <person name="King N."/>
            <person name="Lang F.B.F."/>
            <person name="Roger A.J."/>
            <person name="Ruiz-Trillo I."/>
            <person name="Young S.K."/>
            <person name="Zeng Q."/>
            <person name="Gargeya S."/>
            <person name="Alvarado L."/>
            <person name="Berlin A."/>
            <person name="Chapman S.B."/>
            <person name="Chen Z."/>
            <person name="Freedman E."/>
            <person name="Gellesch M."/>
            <person name="Goldberg J."/>
            <person name="Griggs A."/>
            <person name="Gujja S."/>
            <person name="Heilman E."/>
            <person name="Heiman D."/>
            <person name="Howarth C."/>
            <person name="Mehta T."/>
            <person name="Neiman D."/>
            <person name="Pearson M."/>
            <person name="Roberts A."/>
            <person name="Saif S."/>
            <person name="Shea T."/>
            <person name="Shenoy N."/>
            <person name="Sisk P."/>
            <person name="Stolte C."/>
            <person name="Sykes S."/>
            <person name="White J."/>
            <person name="Yandava C."/>
            <person name="Haas B."/>
            <person name="Nusbaum C."/>
            <person name="Birren B."/>
        </authorList>
    </citation>
    <scope>NUCLEOTIDE SEQUENCE</scope>
    <source>
        <strain evidence="8">ATCC 30864</strain>
    </source>
</reference>
<dbReference type="EMBL" id="KE346368">
    <property type="protein sequence ID" value="KJE95239.1"/>
    <property type="molecule type" value="Genomic_DNA"/>
</dbReference>
<feature type="compositionally biased region" description="Low complexity" evidence="6">
    <location>
        <begin position="368"/>
        <end position="392"/>
    </location>
</feature>